<accession>A0A166HMA7</accession>
<keyword evidence="1" id="KW-0732">Signal</keyword>
<evidence type="ECO:0000256" key="1">
    <source>
        <dbReference type="SAM" id="SignalP"/>
    </source>
</evidence>
<feature type="chain" id="PRO_5007874682" description="Hydrophobin" evidence="1">
    <location>
        <begin position="19"/>
        <end position="130"/>
    </location>
</feature>
<sequence>MKFFSSFTILILAAVCAAVPTPAAPVAVPNANAGRMADTVPPIFHILKSRGSSTLDAPLAKRMDGNGQSCIGYSLVCSNQYDNRCCGGTSCQNGNYAGQPDYGCRPQVSHVLNMGLRYFYFYIPLVYNTG</sequence>
<keyword evidence="3" id="KW-1185">Reference proteome</keyword>
<reference evidence="2 3" key="1">
    <citation type="journal article" date="2016" name="Mol. Biol. Evol.">
        <title>Comparative Genomics of Early-Diverging Mushroom-Forming Fungi Provides Insights into the Origins of Lignocellulose Decay Capabilities.</title>
        <authorList>
            <person name="Nagy L.G."/>
            <person name="Riley R."/>
            <person name="Tritt A."/>
            <person name="Adam C."/>
            <person name="Daum C."/>
            <person name="Floudas D."/>
            <person name="Sun H."/>
            <person name="Yadav J.S."/>
            <person name="Pangilinan J."/>
            <person name="Larsson K.H."/>
            <person name="Matsuura K."/>
            <person name="Barry K."/>
            <person name="Labutti K."/>
            <person name="Kuo R."/>
            <person name="Ohm R.A."/>
            <person name="Bhattacharya S.S."/>
            <person name="Shirouzu T."/>
            <person name="Yoshinaga Y."/>
            <person name="Martin F.M."/>
            <person name="Grigoriev I.V."/>
            <person name="Hibbett D.S."/>
        </authorList>
    </citation>
    <scope>NUCLEOTIDE SEQUENCE [LARGE SCALE GENOMIC DNA]</scope>
    <source>
        <strain evidence="2 3">CBS 109695</strain>
    </source>
</reference>
<evidence type="ECO:0000313" key="2">
    <source>
        <dbReference type="EMBL" id="KZP19017.1"/>
    </source>
</evidence>
<feature type="signal peptide" evidence="1">
    <location>
        <begin position="1"/>
        <end position="18"/>
    </location>
</feature>
<dbReference type="AlphaFoldDB" id="A0A166HMA7"/>
<dbReference type="EMBL" id="KV417567">
    <property type="protein sequence ID" value="KZP19017.1"/>
    <property type="molecule type" value="Genomic_DNA"/>
</dbReference>
<dbReference type="Proteomes" id="UP000076532">
    <property type="component" value="Unassembled WGS sequence"/>
</dbReference>
<organism evidence="2 3">
    <name type="scientific">Athelia psychrophila</name>
    <dbReference type="NCBI Taxonomy" id="1759441"/>
    <lineage>
        <taxon>Eukaryota</taxon>
        <taxon>Fungi</taxon>
        <taxon>Dikarya</taxon>
        <taxon>Basidiomycota</taxon>
        <taxon>Agaricomycotina</taxon>
        <taxon>Agaricomycetes</taxon>
        <taxon>Agaricomycetidae</taxon>
        <taxon>Atheliales</taxon>
        <taxon>Atheliaceae</taxon>
        <taxon>Athelia</taxon>
    </lineage>
</organism>
<evidence type="ECO:0000313" key="3">
    <source>
        <dbReference type="Proteomes" id="UP000076532"/>
    </source>
</evidence>
<name>A0A166HMA7_9AGAM</name>
<evidence type="ECO:0008006" key="4">
    <source>
        <dbReference type="Google" id="ProtNLM"/>
    </source>
</evidence>
<protein>
    <recommendedName>
        <fullName evidence="4">Hydrophobin</fullName>
    </recommendedName>
</protein>
<gene>
    <name evidence="2" type="ORF">FIBSPDRAFT_933076</name>
</gene>
<proteinExistence type="predicted"/>